<evidence type="ECO:0000313" key="10">
    <source>
        <dbReference type="EMBL" id="TQL17040.1"/>
    </source>
</evidence>
<comment type="caution">
    <text evidence="10">The sequence shown here is derived from an EMBL/GenBank/DDBJ whole genome shotgun (WGS) entry which is preliminary data.</text>
</comment>
<evidence type="ECO:0000256" key="2">
    <source>
        <dbReference type="ARBA" id="ARBA00008335"/>
    </source>
</evidence>
<keyword evidence="6 8" id="KW-1133">Transmembrane helix</keyword>
<keyword evidence="3" id="KW-0813">Transport</keyword>
<dbReference type="PANTHER" id="PTHR43271">
    <property type="entry name" value="BLL2771 PROTEIN"/>
    <property type="match status" value="1"/>
</dbReference>
<feature type="transmembrane region" description="Helical" evidence="8">
    <location>
        <begin position="70"/>
        <end position="92"/>
    </location>
</feature>
<feature type="transmembrane region" description="Helical" evidence="8">
    <location>
        <begin position="99"/>
        <end position="118"/>
    </location>
</feature>
<evidence type="ECO:0000256" key="8">
    <source>
        <dbReference type="SAM" id="Phobius"/>
    </source>
</evidence>
<feature type="domain" description="Major facilitator superfamily (MFS) profile" evidence="9">
    <location>
        <begin position="30"/>
        <end position="414"/>
    </location>
</feature>
<feature type="transmembrane region" description="Helical" evidence="8">
    <location>
        <begin position="271"/>
        <end position="290"/>
    </location>
</feature>
<accession>A0A542W0E7</accession>
<keyword evidence="5 8" id="KW-0812">Transmembrane</keyword>
<dbReference type="RefSeq" id="WP_141919412.1">
    <property type="nucleotide sequence ID" value="NZ_VFOF01000001.1"/>
</dbReference>
<dbReference type="InterPro" id="IPR020846">
    <property type="entry name" value="MFS_dom"/>
</dbReference>
<evidence type="ECO:0000256" key="7">
    <source>
        <dbReference type="ARBA" id="ARBA00023136"/>
    </source>
</evidence>
<evidence type="ECO:0000256" key="5">
    <source>
        <dbReference type="ARBA" id="ARBA00022692"/>
    </source>
</evidence>
<dbReference type="PANTHER" id="PTHR43271:SF1">
    <property type="entry name" value="INNER MEMBRANE TRANSPORT PROTEIN YNFM"/>
    <property type="match status" value="1"/>
</dbReference>
<dbReference type="InterPro" id="IPR036259">
    <property type="entry name" value="MFS_trans_sf"/>
</dbReference>
<keyword evidence="7 8" id="KW-0472">Membrane</keyword>
<protein>
    <submittedName>
        <fullName evidence="10">YNFM family putative membrane transporter</fullName>
    </submittedName>
</protein>
<dbReference type="CDD" id="cd17324">
    <property type="entry name" value="MFS_NepI_like"/>
    <property type="match status" value="1"/>
</dbReference>
<dbReference type="Gene3D" id="1.20.1250.20">
    <property type="entry name" value="MFS general substrate transporter like domains"/>
    <property type="match status" value="1"/>
</dbReference>
<dbReference type="SUPFAM" id="SSF103473">
    <property type="entry name" value="MFS general substrate transporter"/>
    <property type="match status" value="1"/>
</dbReference>
<evidence type="ECO:0000256" key="4">
    <source>
        <dbReference type="ARBA" id="ARBA00022475"/>
    </source>
</evidence>
<dbReference type="GO" id="GO:0005886">
    <property type="term" value="C:plasma membrane"/>
    <property type="evidence" value="ECO:0007669"/>
    <property type="project" value="UniProtKB-SubCell"/>
</dbReference>
<dbReference type="Pfam" id="PF07690">
    <property type="entry name" value="MFS_1"/>
    <property type="match status" value="1"/>
</dbReference>
<dbReference type="GO" id="GO:0022857">
    <property type="term" value="F:transmembrane transporter activity"/>
    <property type="evidence" value="ECO:0007669"/>
    <property type="project" value="InterPro"/>
</dbReference>
<dbReference type="PROSITE" id="PS50850">
    <property type="entry name" value="MFS"/>
    <property type="match status" value="1"/>
</dbReference>
<feature type="transmembrane region" description="Helical" evidence="8">
    <location>
        <begin position="186"/>
        <end position="208"/>
    </location>
</feature>
<feature type="transmembrane region" description="Helical" evidence="8">
    <location>
        <begin position="391"/>
        <end position="410"/>
    </location>
</feature>
<feature type="transmembrane region" description="Helical" evidence="8">
    <location>
        <begin position="239"/>
        <end position="259"/>
    </location>
</feature>
<comment type="similarity">
    <text evidence="2">Belongs to the major facilitator superfamily.</text>
</comment>
<dbReference type="EMBL" id="VFOF01000001">
    <property type="protein sequence ID" value="TQL17040.1"/>
    <property type="molecule type" value="Genomic_DNA"/>
</dbReference>
<comment type="subcellular location">
    <subcellularLocation>
        <location evidence="1">Cell membrane</location>
        <topology evidence="1">Multi-pass membrane protein</topology>
    </subcellularLocation>
</comment>
<feature type="transmembrane region" description="Helical" evidence="8">
    <location>
        <begin position="124"/>
        <end position="146"/>
    </location>
</feature>
<name>A0A542W0E7_ZYMMB</name>
<proteinExistence type="inferred from homology"/>
<organism evidence="10 11">
    <name type="scientific">Zymomonas mobilis</name>
    <dbReference type="NCBI Taxonomy" id="542"/>
    <lineage>
        <taxon>Bacteria</taxon>
        <taxon>Pseudomonadati</taxon>
        <taxon>Pseudomonadota</taxon>
        <taxon>Alphaproteobacteria</taxon>
        <taxon>Sphingomonadales</taxon>
        <taxon>Zymomonadaceae</taxon>
        <taxon>Zymomonas</taxon>
    </lineage>
</organism>
<dbReference type="InterPro" id="IPR011701">
    <property type="entry name" value="MFS"/>
</dbReference>
<evidence type="ECO:0000259" key="9">
    <source>
        <dbReference type="PROSITE" id="PS50850"/>
    </source>
</evidence>
<feature type="transmembrane region" description="Helical" evidence="8">
    <location>
        <begin position="31"/>
        <end position="50"/>
    </location>
</feature>
<reference evidence="10 11" key="1">
    <citation type="submission" date="2019-06" db="EMBL/GenBank/DDBJ databases">
        <title>Genome sequencing of Zymomonas mobilis strains for genetic engineering and biofuel applications.</title>
        <authorList>
            <person name="Teravest M."/>
        </authorList>
    </citation>
    <scope>NUCLEOTIDE SEQUENCE [LARGE SCALE GENOMIC DNA]</scope>
    <source>
        <strain evidence="10 11">AN0101</strain>
    </source>
</reference>
<dbReference type="InterPro" id="IPR005829">
    <property type="entry name" value="Sugar_transporter_CS"/>
</dbReference>
<feature type="transmembrane region" description="Helical" evidence="8">
    <location>
        <begin position="326"/>
        <end position="350"/>
    </location>
</feature>
<dbReference type="Proteomes" id="UP000316887">
    <property type="component" value="Unassembled WGS sequence"/>
</dbReference>
<gene>
    <name evidence="10" type="ORF">FBY58_0599</name>
</gene>
<dbReference type="OrthoDB" id="63984at2"/>
<evidence type="ECO:0000256" key="1">
    <source>
        <dbReference type="ARBA" id="ARBA00004651"/>
    </source>
</evidence>
<dbReference type="PROSITE" id="PS00216">
    <property type="entry name" value="SUGAR_TRANSPORT_1"/>
    <property type="match status" value="1"/>
</dbReference>
<keyword evidence="4" id="KW-1003">Cell membrane</keyword>
<feature type="transmembrane region" description="Helical" evidence="8">
    <location>
        <begin position="362"/>
        <end position="385"/>
    </location>
</feature>
<feature type="transmembrane region" description="Helical" evidence="8">
    <location>
        <begin position="302"/>
        <end position="320"/>
    </location>
</feature>
<evidence type="ECO:0000256" key="3">
    <source>
        <dbReference type="ARBA" id="ARBA00022448"/>
    </source>
</evidence>
<evidence type="ECO:0000313" key="11">
    <source>
        <dbReference type="Proteomes" id="UP000316887"/>
    </source>
</evidence>
<feature type="transmembrane region" description="Helical" evidence="8">
    <location>
        <begin position="158"/>
        <end position="180"/>
    </location>
</feature>
<sequence>MGSIKSQDAETALPHSKREGSIWTERGSKNYLVTSFAMFLVGFITFSLLYCVQPILPELTHYFHVSVTESSFAISLTTGFLAISIFCSGATAESLGRKGIMFFSMASASFMNIFAAFLPSWDVFLIARAFEGFVLGGVPAVAMAYLSEEIHPKNLGYAMGIYVGGTAFGGMFGRVAVGILTEFTTWQIALGILGSVDLLAAIVFGLCLPDSKNFIKNARFDIKYHANAWSQHITRSGMFLLFAIGGLAVGSFITIFNYIDFRLAIPPFSLSSSQISFIFLSYISGMVASPTAGSWSDKVGRGPVMIAGLAIMVSGMWLTLNNHLPFMVIGVFIFTTGFFTIHSIASGWVGQLALQNKGHATSLYLLCYYMGSSIFGSLGGIFWTSGGWPRLIAYTSCLLAIAAILATILIRRNITTAKQP</sequence>
<dbReference type="AlphaFoldDB" id="A0A542W0E7"/>
<evidence type="ECO:0000256" key="6">
    <source>
        <dbReference type="ARBA" id="ARBA00022989"/>
    </source>
</evidence>